<feature type="transmembrane region" description="Helical" evidence="1">
    <location>
        <begin position="6"/>
        <end position="29"/>
    </location>
</feature>
<evidence type="ECO:0000313" key="2">
    <source>
        <dbReference type="EMBL" id="EOK15355.1"/>
    </source>
</evidence>
<evidence type="ECO:0000256" key="1">
    <source>
        <dbReference type="SAM" id="Phobius"/>
    </source>
</evidence>
<name>R3KNU2_ENTFL</name>
<gene>
    <name evidence="2" type="ORF">WOU_00625</name>
</gene>
<protein>
    <submittedName>
        <fullName evidence="2">Uncharacterized protein</fullName>
    </submittedName>
</protein>
<accession>R3KNU2</accession>
<keyword evidence="1" id="KW-0812">Transmembrane</keyword>
<proteinExistence type="predicted"/>
<dbReference type="EMBL" id="ASDZ01000009">
    <property type="protein sequence ID" value="EOK15355.1"/>
    <property type="molecule type" value="Genomic_DNA"/>
</dbReference>
<dbReference type="HOGENOM" id="CLU_3356020_0_0_9"/>
<keyword evidence="1" id="KW-0472">Membrane</keyword>
<comment type="caution">
    <text evidence="2">The sequence shown here is derived from an EMBL/GenBank/DDBJ whole genome shotgun (WGS) entry which is preliminary data.</text>
</comment>
<evidence type="ECO:0000313" key="3">
    <source>
        <dbReference type="Proteomes" id="UP000013638"/>
    </source>
</evidence>
<organism evidence="2 3">
    <name type="scientific">Enterococcus faecalis ATCC 6055</name>
    <dbReference type="NCBI Taxonomy" id="1169311"/>
    <lineage>
        <taxon>Bacteria</taxon>
        <taxon>Bacillati</taxon>
        <taxon>Bacillota</taxon>
        <taxon>Bacilli</taxon>
        <taxon>Lactobacillales</taxon>
        <taxon>Enterococcaceae</taxon>
        <taxon>Enterococcus</taxon>
    </lineage>
</organism>
<dbReference type="Proteomes" id="UP000013638">
    <property type="component" value="Unassembled WGS sequence"/>
</dbReference>
<dbReference type="AlphaFoldDB" id="R3KNU2"/>
<reference evidence="2 3" key="1">
    <citation type="submission" date="2013-02" db="EMBL/GenBank/DDBJ databases">
        <title>The Genome Sequence of Enterococcus faecalis ATCC_6055.</title>
        <authorList>
            <consortium name="The Broad Institute Genome Sequencing Platform"/>
            <consortium name="The Broad Institute Genome Sequencing Center for Infectious Disease"/>
            <person name="Earl A.M."/>
            <person name="Gilmore M.S."/>
            <person name="Lebreton F."/>
            <person name="Walker B."/>
            <person name="Young S.K."/>
            <person name="Zeng Q."/>
            <person name="Gargeya S."/>
            <person name="Fitzgerald M."/>
            <person name="Haas B."/>
            <person name="Abouelleil A."/>
            <person name="Alvarado L."/>
            <person name="Arachchi H.M."/>
            <person name="Berlin A.M."/>
            <person name="Chapman S.B."/>
            <person name="Dewar J."/>
            <person name="Goldberg J."/>
            <person name="Griggs A."/>
            <person name="Gujja S."/>
            <person name="Hansen M."/>
            <person name="Howarth C."/>
            <person name="Imamovic A."/>
            <person name="Larimer J."/>
            <person name="McCowan C."/>
            <person name="Murphy C."/>
            <person name="Neiman D."/>
            <person name="Pearson M."/>
            <person name="Priest M."/>
            <person name="Roberts A."/>
            <person name="Saif S."/>
            <person name="Shea T."/>
            <person name="Sisk P."/>
            <person name="Sykes S."/>
            <person name="Wortman J."/>
            <person name="Nusbaum C."/>
            <person name="Birren B."/>
        </authorList>
    </citation>
    <scope>NUCLEOTIDE SEQUENCE [LARGE SCALE GENOMIC DNA]</scope>
    <source>
        <strain evidence="2 3">ATCC 6055</strain>
    </source>
</reference>
<sequence length="36" mass="4041">MTLTELLLVSGLFWLVIIIGVIAGSIFLIKYFRGRS</sequence>
<keyword evidence="1" id="KW-1133">Transmembrane helix</keyword>